<dbReference type="PANTHER" id="PTHR10858">
    <property type="entry name" value="DEOXYRIBONUCLEASE II"/>
    <property type="match status" value="1"/>
</dbReference>
<dbReference type="Pfam" id="PF03265">
    <property type="entry name" value="DNase_II"/>
    <property type="match status" value="1"/>
</dbReference>
<gene>
    <name evidence="3" type="ORF">KIPB_006508</name>
</gene>
<evidence type="ECO:0000256" key="2">
    <source>
        <dbReference type="ARBA" id="ARBA00022801"/>
    </source>
</evidence>
<dbReference type="Proteomes" id="UP000265618">
    <property type="component" value="Unassembled WGS sequence"/>
</dbReference>
<protein>
    <submittedName>
        <fullName evidence="3">Deoxyribonuclease II</fullName>
    </submittedName>
</protein>
<name>A0A9K3CX56_9EUKA</name>
<evidence type="ECO:0000313" key="4">
    <source>
        <dbReference type="Proteomes" id="UP000265618"/>
    </source>
</evidence>
<comment type="caution">
    <text evidence="3">The sequence shown here is derived from an EMBL/GenBank/DDBJ whole genome shotgun (WGS) entry which is preliminary data.</text>
</comment>
<dbReference type="AlphaFoldDB" id="A0A9K3CX56"/>
<proteinExistence type="inferred from homology"/>
<dbReference type="EMBL" id="BDIP01001680">
    <property type="protein sequence ID" value="GIQ84924.1"/>
    <property type="molecule type" value="Genomic_DNA"/>
</dbReference>
<dbReference type="InterPro" id="IPR004947">
    <property type="entry name" value="DNase_II"/>
</dbReference>
<reference evidence="3 4" key="1">
    <citation type="journal article" date="2018" name="PLoS ONE">
        <title>The draft genome of Kipferlia bialata reveals reductive genome evolution in fornicate parasites.</title>
        <authorList>
            <person name="Tanifuji G."/>
            <person name="Takabayashi S."/>
            <person name="Kume K."/>
            <person name="Takagi M."/>
            <person name="Nakayama T."/>
            <person name="Kamikawa R."/>
            <person name="Inagaki Y."/>
            <person name="Hashimoto T."/>
        </authorList>
    </citation>
    <scope>NUCLEOTIDE SEQUENCE [LARGE SCALE GENOMIC DNA]</scope>
    <source>
        <strain evidence="3">NY0173</strain>
    </source>
</reference>
<evidence type="ECO:0000256" key="1">
    <source>
        <dbReference type="ARBA" id="ARBA00007527"/>
    </source>
</evidence>
<comment type="similarity">
    <text evidence="1">Belongs to the DNase II family.</text>
</comment>
<keyword evidence="4" id="KW-1185">Reference proteome</keyword>
<keyword evidence="2" id="KW-0378">Hydrolase</keyword>
<accession>A0A9K3CX56</accession>
<feature type="non-terminal residue" evidence="3">
    <location>
        <position position="1"/>
    </location>
</feature>
<dbReference type="GO" id="GO:0004531">
    <property type="term" value="F:deoxyribonuclease II activity"/>
    <property type="evidence" value="ECO:0007669"/>
    <property type="project" value="InterPro"/>
</dbReference>
<dbReference type="PANTHER" id="PTHR10858:SF23">
    <property type="entry name" value="DEOXYRIBONUCLEASE II"/>
    <property type="match status" value="1"/>
</dbReference>
<evidence type="ECO:0000313" key="3">
    <source>
        <dbReference type="EMBL" id="GIQ84924.1"/>
    </source>
</evidence>
<sequence length="196" mass="22033">AHAKGVVAIDSDTETAIWLTHSVPTYPHVLSENTYSYPDDELVYGQHMFCMSLEGENVDMIGRVFSYDMPHYYGVEMPSSLKAWAPNLYKAMVQDYHTTPAAGWAGSMTTRGGTTINAFAKNKNWNDDLWESLVAPAMSTDLYVESWGRPLDGPYCKGINGTYTVVNVRDVSGIYVHSITYVFMYIFICKHIHIHA</sequence>
<dbReference type="OrthoDB" id="10261598at2759"/>
<organism evidence="3 4">
    <name type="scientific">Kipferlia bialata</name>
    <dbReference type="NCBI Taxonomy" id="797122"/>
    <lineage>
        <taxon>Eukaryota</taxon>
        <taxon>Metamonada</taxon>
        <taxon>Carpediemonas-like organisms</taxon>
        <taxon>Kipferlia</taxon>
    </lineage>
</organism>